<name>A0ACC2PMC9_9HYME</name>
<accession>A0ACC2PMC9</accession>
<protein>
    <submittedName>
        <fullName evidence="1">Uncharacterized protein</fullName>
    </submittedName>
</protein>
<sequence length="190" mass="21601">MIILCYFPETFEGFDSRVLEHKMVSHMTGNLGKKRVYSSFVITGNKNGMAGIAIGKSADFKSALRLAKNRAGLKLMYVPLYQNHTVYHDFVSQFGSTKVFVSKKHEGYGLVCHRAIKCACEVIGIKDLYAKVEGAMNYQHIIKAFLIGLLRQCETYTLAEQSFLYDSRLSVRVFYFISQVNMVPWDIKLS</sequence>
<organism evidence="1 2">
    <name type="scientific">Eretmocerus hayati</name>
    <dbReference type="NCBI Taxonomy" id="131215"/>
    <lineage>
        <taxon>Eukaryota</taxon>
        <taxon>Metazoa</taxon>
        <taxon>Ecdysozoa</taxon>
        <taxon>Arthropoda</taxon>
        <taxon>Hexapoda</taxon>
        <taxon>Insecta</taxon>
        <taxon>Pterygota</taxon>
        <taxon>Neoptera</taxon>
        <taxon>Endopterygota</taxon>
        <taxon>Hymenoptera</taxon>
        <taxon>Apocrita</taxon>
        <taxon>Proctotrupomorpha</taxon>
        <taxon>Chalcidoidea</taxon>
        <taxon>Aphelinidae</taxon>
        <taxon>Aphelininae</taxon>
        <taxon>Eretmocerus</taxon>
    </lineage>
</organism>
<dbReference type="EMBL" id="CM056741">
    <property type="protein sequence ID" value="KAJ8684602.1"/>
    <property type="molecule type" value="Genomic_DNA"/>
</dbReference>
<proteinExistence type="predicted"/>
<dbReference type="Proteomes" id="UP001239111">
    <property type="component" value="Chromosome 1"/>
</dbReference>
<keyword evidence="2" id="KW-1185">Reference proteome</keyword>
<evidence type="ECO:0000313" key="1">
    <source>
        <dbReference type="EMBL" id="KAJ8684602.1"/>
    </source>
</evidence>
<comment type="caution">
    <text evidence="1">The sequence shown here is derived from an EMBL/GenBank/DDBJ whole genome shotgun (WGS) entry which is preliminary data.</text>
</comment>
<reference evidence="1" key="1">
    <citation type="submission" date="2023-04" db="EMBL/GenBank/DDBJ databases">
        <title>A chromosome-level genome assembly of the parasitoid wasp Eretmocerus hayati.</title>
        <authorList>
            <person name="Zhong Y."/>
            <person name="Liu S."/>
            <person name="Liu Y."/>
        </authorList>
    </citation>
    <scope>NUCLEOTIDE SEQUENCE</scope>
    <source>
        <strain evidence="1">ZJU_SS_LIU_2023</strain>
    </source>
</reference>
<evidence type="ECO:0000313" key="2">
    <source>
        <dbReference type="Proteomes" id="UP001239111"/>
    </source>
</evidence>
<gene>
    <name evidence="1" type="ORF">QAD02_020394</name>
</gene>